<proteinExistence type="predicted"/>
<name>A0ACC4C7Q0_POPAL</name>
<protein>
    <submittedName>
        <fullName evidence="1">Uncharacterized protein</fullName>
    </submittedName>
</protein>
<comment type="caution">
    <text evidence="1">The sequence shown here is derived from an EMBL/GenBank/DDBJ whole genome shotgun (WGS) entry which is preliminary data.</text>
</comment>
<reference evidence="1 2" key="1">
    <citation type="journal article" date="2024" name="Plant Biotechnol. J.">
        <title>Genome and CRISPR/Cas9 system of a widespread forest tree (Populus alba) in the world.</title>
        <authorList>
            <person name="Liu Y.J."/>
            <person name="Jiang P.F."/>
            <person name="Han X.M."/>
            <person name="Li X.Y."/>
            <person name="Wang H.M."/>
            <person name="Wang Y.J."/>
            <person name="Wang X.X."/>
            <person name="Zeng Q.Y."/>
        </authorList>
    </citation>
    <scope>NUCLEOTIDE SEQUENCE [LARGE SCALE GENOMIC DNA]</scope>
    <source>
        <strain evidence="2">cv. PAL-ZL1</strain>
    </source>
</reference>
<dbReference type="EMBL" id="RCHU02000006">
    <property type="protein sequence ID" value="KAL3587272.1"/>
    <property type="molecule type" value="Genomic_DNA"/>
</dbReference>
<accession>A0ACC4C7Q0</accession>
<dbReference type="Proteomes" id="UP000309997">
    <property type="component" value="Unassembled WGS sequence"/>
</dbReference>
<evidence type="ECO:0000313" key="1">
    <source>
        <dbReference type="EMBL" id="KAL3587272.1"/>
    </source>
</evidence>
<sequence>MPSKEEMKQMMVEKLHENAEMIQAVANGNFPEMADLEAADSKNIEGFKTDLIRSQGDKLIACLQNIVNSISQFPCLLQEGD</sequence>
<organism evidence="1 2">
    <name type="scientific">Populus alba</name>
    <name type="common">White poplar</name>
    <dbReference type="NCBI Taxonomy" id="43335"/>
    <lineage>
        <taxon>Eukaryota</taxon>
        <taxon>Viridiplantae</taxon>
        <taxon>Streptophyta</taxon>
        <taxon>Embryophyta</taxon>
        <taxon>Tracheophyta</taxon>
        <taxon>Spermatophyta</taxon>
        <taxon>Magnoliopsida</taxon>
        <taxon>eudicotyledons</taxon>
        <taxon>Gunneridae</taxon>
        <taxon>Pentapetalae</taxon>
        <taxon>rosids</taxon>
        <taxon>fabids</taxon>
        <taxon>Malpighiales</taxon>
        <taxon>Salicaceae</taxon>
        <taxon>Saliceae</taxon>
        <taxon>Populus</taxon>
    </lineage>
</organism>
<evidence type="ECO:0000313" key="2">
    <source>
        <dbReference type="Proteomes" id="UP000309997"/>
    </source>
</evidence>
<keyword evidence="2" id="KW-1185">Reference proteome</keyword>
<gene>
    <name evidence="1" type="ORF">D5086_014139</name>
</gene>